<gene>
    <name evidence="1" type="ORF">IAC79_00240</name>
</gene>
<evidence type="ECO:0008006" key="3">
    <source>
        <dbReference type="Google" id="ProtNLM"/>
    </source>
</evidence>
<dbReference type="InterPro" id="IPR011009">
    <property type="entry name" value="Kinase-like_dom_sf"/>
</dbReference>
<comment type="caution">
    <text evidence="1">The sequence shown here is derived from an EMBL/GenBank/DDBJ whole genome shotgun (WGS) entry which is preliminary data.</text>
</comment>
<dbReference type="Proteomes" id="UP000886845">
    <property type="component" value="Unassembled WGS sequence"/>
</dbReference>
<reference evidence="1" key="2">
    <citation type="journal article" date="2021" name="PeerJ">
        <title>Extensive microbial diversity within the chicken gut microbiome revealed by metagenomics and culture.</title>
        <authorList>
            <person name="Gilroy R."/>
            <person name="Ravi A."/>
            <person name="Getino M."/>
            <person name="Pursley I."/>
            <person name="Horton D.L."/>
            <person name="Alikhan N.F."/>
            <person name="Baker D."/>
            <person name="Gharbi K."/>
            <person name="Hall N."/>
            <person name="Watson M."/>
            <person name="Adriaenssens E.M."/>
            <person name="Foster-Nyarko E."/>
            <person name="Jarju S."/>
            <person name="Secka A."/>
            <person name="Antonio M."/>
            <person name="Oren A."/>
            <person name="Chaudhuri R.R."/>
            <person name="La Ragione R."/>
            <person name="Hildebrand F."/>
            <person name="Pallen M.J."/>
        </authorList>
    </citation>
    <scope>NUCLEOTIDE SEQUENCE</scope>
    <source>
        <strain evidence="1">35461</strain>
    </source>
</reference>
<dbReference type="SUPFAM" id="SSF56112">
    <property type="entry name" value="Protein kinase-like (PK-like)"/>
    <property type="match status" value="1"/>
</dbReference>
<reference evidence="1" key="1">
    <citation type="submission" date="2020-10" db="EMBL/GenBank/DDBJ databases">
        <authorList>
            <person name="Gilroy R."/>
        </authorList>
    </citation>
    <scope>NUCLEOTIDE SEQUENCE</scope>
    <source>
        <strain evidence="1">35461</strain>
    </source>
</reference>
<accession>A0A9D1T1N3</accession>
<dbReference type="AlphaFoldDB" id="A0A9D1T1N3"/>
<evidence type="ECO:0000313" key="2">
    <source>
        <dbReference type="Proteomes" id="UP000886845"/>
    </source>
</evidence>
<proteinExistence type="predicted"/>
<sequence>MAFGITRASWESGGAVCLSKGRAGNARVWRVETPEGAFVIKDFRKSPWWIRWTWGRWMIGHEYRLLKALEGLEGVPQKVFRVDAYAFGMAFLEGISLGDRNQWGGKQGLGLLPTSFFFQLERLVCAMHRRGVAHLDTRNAKNVMVLPGDRPALVDFQSGVFIRRWFPRWVKRLLWVSDLSSVYKHYYRHYHDGNDGFLDGPNGFPESRARIFLGMLRLRKLWVFRGYSFIATHKQKGYERALLRRYAEKGGTKTC</sequence>
<name>A0A9D1T1N3_9BACT</name>
<organism evidence="1 2">
    <name type="scientific">Candidatus Spyradenecus faecavium</name>
    <dbReference type="NCBI Taxonomy" id="2840947"/>
    <lineage>
        <taxon>Bacteria</taxon>
        <taxon>Pseudomonadati</taxon>
        <taxon>Lentisphaerota</taxon>
        <taxon>Lentisphaeria</taxon>
        <taxon>Lentisphaerales</taxon>
        <taxon>Lentisphaeraceae</taxon>
        <taxon>Lentisphaeraceae incertae sedis</taxon>
        <taxon>Candidatus Spyradenecus</taxon>
    </lineage>
</organism>
<protein>
    <recommendedName>
        <fullName evidence="3">Serine/threonine protein kinase</fullName>
    </recommendedName>
</protein>
<evidence type="ECO:0000313" key="1">
    <source>
        <dbReference type="EMBL" id="HIV08530.1"/>
    </source>
</evidence>
<dbReference type="EMBL" id="DVOR01000008">
    <property type="protein sequence ID" value="HIV08530.1"/>
    <property type="molecule type" value="Genomic_DNA"/>
</dbReference>